<proteinExistence type="predicted"/>
<dbReference type="AlphaFoldDB" id="A0AAN6RUJ6"/>
<organism evidence="1 2">
    <name type="scientific">Staphylotrichum tortipilum</name>
    <dbReference type="NCBI Taxonomy" id="2831512"/>
    <lineage>
        <taxon>Eukaryota</taxon>
        <taxon>Fungi</taxon>
        <taxon>Dikarya</taxon>
        <taxon>Ascomycota</taxon>
        <taxon>Pezizomycotina</taxon>
        <taxon>Sordariomycetes</taxon>
        <taxon>Sordariomycetidae</taxon>
        <taxon>Sordariales</taxon>
        <taxon>Chaetomiaceae</taxon>
        <taxon>Staphylotrichum</taxon>
    </lineage>
</organism>
<dbReference type="EMBL" id="MU855472">
    <property type="protein sequence ID" value="KAK3903063.1"/>
    <property type="molecule type" value="Genomic_DNA"/>
</dbReference>
<name>A0AAN6RUJ6_9PEZI</name>
<dbReference type="Proteomes" id="UP001303889">
    <property type="component" value="Unassembled WGS sequence"/>
</dbReference>
<evidence type="ECO:0000313" key="1">
    <source>
        <dbReference type="EMBL" id="KAK3903063.1"/>
    </source>
</evidence>
<dbReference type="InterPro" id="IPR032675">
    <property type="entry name" value="LRR_dom_sf"/>
</dbReference>
<reference evidence="1" key="1">
    <citation type="journal article" date="2023" name="Mol. Phylogenet. Evol.">
        <title>Genome-scale phylogeny and comparative genomics of the fungal order Sordariales.</title>
        <authorList>
            <person name="Hensen N."/>
            <person name="Bonometti L."/>
            <person name="Westerberg I."/>
            <person name="Brannstrom I.O."/>
            <person name="Guillou S."/>
            <person name="Cros-Aarteil S."/>
            <person name="Calhoun S."/>
            <person name="Haridas S."/>
            <person name="Kuo A."/>
            <person name="Mondo S."/>
            <person name="Pangilinan J."/>
            <person name="Riley R."/>
            <person name="LaButti K."/>
            <person name="Andreopoulos B."/>
            <person name="Lipzen A."/>
            <person name="Chen C."/>
            <person name="Yan M."/>
            <person name="Daum C."/>
            <person name="Ng V."/>
            <person name="Clum A."/>
            <person name="Steindorff A."/>
            <person name="Ohm R.A."/>
            <person name="Martin F."/>
            <person name="Silar P."/>
            <person name="Natvig D.O."/>
            <person name="Lalanne C."/>
            <person name="Gautier V."/>
            <person name="Ament-Velasquez S.L."/>
            <person name="Kruys A."/>
            <person name="Hutchinson M.I."/>
            <person name="Powell A.J."/>
            <person name="Barry K."/>
            <person name="Miller A.N."/>
            <person name="Grigoriev I.V."/>
            <person name="Debuchy R."/>
            <person name="Gladieux P."/>
            <person name="Hiltunen Thoren M."/>
            <person name="Johannesson H."/>
        </authorList>
    </citation>
    <scope>NUCLEOTIDE SEQUENCE</scope>
    <source>
        <strain evidence="1">CBS 103.79</strain>
    </source>
</reference>
<sequence length="309" mass="33529">MLIACLPNLTRLNLSGGRAFRCIPLPALRAAHVTSLSIRAIDFSCSFGSVDNCLSGIFELALPSLTTLSLGIPGGSSLRSVANVVPPSLRHLYITGEEPQEADLAALLSRCVILETFVLETAGRPCIPFLPPEPVKHLIGNRENLRALHLDFTVPFWSVQPEFMNETFLTELTPQLRHFPVLQSLFLNTAAVYGAGHDLDEGLIVPLGKILPPSIVSLTMAENDLVSPRLANLAADLRQIAEAARKGQFPRLKTVVCDTPGPLEDGGLGDLFAKAGVDFRYEDRLFSGGAYRLSTRMRWAKAADLTSTE</sequence>
<accession>A0AAN6RUJ6</accession>
<dbReference type="Gene3D" id="3.80.10.10">
    <property type="entry name" value="Ribonuclease Inhibitor"/>
    <property type="match status" value="1"/>
</dbReference>
<dbReference type="SUPFAM" id="SSF52047">
    <property type="entry name" value="RNI-like"/>
    <property type="match status" value="1"/>
</dbReference>
<comment type="caution">
    <text evidence="1">The sequence shown here is derived from an EMBL/GenBank/DDBJ whole genome shotgun (WGS) entry which is preliminary data.</text>
</comment>
<keyword evidence="2" id="KW-1185">Reference proteome</keyword>
<protein>
    <submittedName>
        <fullName evidence="1">Uncharacterized protein</fullName>
    </submittedName>
</protein>
<reference evidence="1" key="2">
    <citation type="submission" date="2023-05" db="EMBL/GenBank/DDBJ databases">
        <authorList>
            <consortium name="Lawrence Berkeley National Laboratory"/>
            <person name="Steindorff A."/>
            <person name="Hensen N."/>
            <person name="Bonometti L."/>
            <person name="Westerberg I."/>
            <person name="Brannstrom I.O."/>
            <person name="Guillou S."/>
            <person name="Cros-Aarteil S."/>
            <person name="Calhoun S."/>
            <person name="Haridas S."/>
            <person name="Kuo A."/>
            <person name="Mondo S."/>
            <person name="Pangilinan J."/>
            <person name="Riley R."/>
            <person name="Labutti K."/>
            <person name="Andreopoulos B."/>
            <person name="Lipzen A."/>
            <person name="Chen C."/>
            <person name="Yanf M."/>
            <person name="Daum C."/>
            <person name="Ng V."/>
            <person name="Clum A."/>
            <person name="Ohm R."/>
            <person name="Martin F."/>
            <person name="Silar P."/>
            <person name="Natvig D."/>
            <person name="Lalanne C."/>
            <person name="Gautier V."/>
            <person name="Ament-Velasquez S.L."/>
            <person name="Kruys A."/>
            <person name="Hutchinson M.I."/>
            <person name="Powell A.J."/>
            <person name="Barry K."/>
            <person name="Miller A.N."/>
            <person name="Grigoriev I.V."/>
            <person name="Debuchy R."/>
            <person name="Gladieux P."/>
            <person name="Thoren M.H."/>
            <person name="Johannesson H."/>
        </authorList>
    </citation>
    <scope>NUCLEOTIDE SEQUENCE</scope>
    <source>
        <strain evidence="1">CBS 103.79</strain>
    </source>
</reference>
<evidence type="ECO:0000313" key="2">
    <source>
        <dbReference type="Proteomes" id="UP001303889"/>
    </source>
</evidence>
<gene>
    <name evidence="1" type="ORF">C8A05DRAFT_14969</name>
</gene>